<protein>
    <submittedName>
        <fullName evidence="3">DUF6359 domain-containing protein</fullName>
    </submittedName>
</protein>
<dbReference type="PANTHER" id="PTHR12969:SF7">
    <property type="entry name" value="INTRAFLAGELLAR TRANSPORT PROTEIN 52 HOMOLOG"/>
    <property type="match status" value="1"/>
</dbReference>
<evidence type="ECO:0000313" key="3">
    <source>
        <dbReference type="EMBL" id="MFD1181937.1"/>
    </source>
</evidence>
<evidence type="ECO:0000259" key="2">
    <source>
        <dbReference type="Pfam" id="PF19886"/>
    </source>
</evidence>
<name>A0ABW3SBV0_9BACL</name>
<evidence type="ECO:0000256" key="1">
    <source>
        <dbReference type="SAM" id="MobiDB-lite"/>
    </source>
</evidence>
<dbReference type="SUPFAM" id="SSF52317">
    <property type="entry name" value="Class I glutamine amidotransferase-like"/>
    <property type="match status" value="1"/>
</dbReference>
<sequence>MGKGNANAWRNKWLGLLLAGALVVTVLPGWAPQAAAQPADSAAAVEATEGAVDGAGIPPLGSDEQAPGSEGAVDALEAGVPQTGASADPAATRDGSEVSLQAAGASLSVAEAIAKGNSGEAVEVAGIIVGHATGSLTADFEAPFGNDFNFLIADQAGEQDKAKLIDVQVPSGLRAEFGLQSNPDLIGKPVTVTGSLAAYNNFAGLKSVTAISLTQSQPEDPEDPGEDPGQGPDPGETPQLPDGTGKKVLFDNAHGQTAGAADWVIDGGFSDFAAGLRAAGFTVESLDRPIPYSYGETAITYGALQPYDVFVIPEANIPFKAAEQEALVQYVENGGAVFFISDHYNADRNKNRWDASEVFNGYRRGAYENPAKGMAAEEANSPAMQGLSSSDWLADNFGVRFRYNALGDVNATDIVSPSQSFGITAGVNAVAMHAGSTVAILDPDKAKGLVYVPTGVPAWANAVDEGVYDGGGRAEGPYAAIAKLGLGKAAFIGDSSPVEDATPKYVREENGQKKTTYDGFKEVDDGLFLVQTVKWLAHDESYTSFDEVPGLVLDTPTALDTDEEPAATTEPQPEPWSHPAAGYKWYDPATFKPGSYGSSQAPETEPTFGFVHQAQLPSQQEFQIRVTADGLTPGQTESDLRVGIYLAGGEQIARFKNADGSWSDYNYSTAFSLTGDAQGHASKDLTVQLKPGVTASSANLRLKQGSANEITKPIEIANVDAEPLPGDHPPVPELSTIAAARGAAEGTVVTIQGVITSEPGVFGGQGFYVQDETAGIYVFQTAAGYHAGDLIRISATRTLYNGEVELENPVLIEKRGTSPLPQPLVQEAVTDANQGKLITLKNVGVQDIVAATPAGSFEFNAAHEDGSGTRVRFDGRTGVTMDSFTALYPAGTRVDISGIASVFRGTYQLKPLALAHVVPSATEADLAAPVTESDISGVEGTDVYNLSEVTVAFYAKDEGGSGLDRTEYRVNGGEWIRYVQPLVLSADGKYTIEYRSVDQAGNEETPKTLYINVDRLAPEVTFSGDSQVLQVASGVPFAVAVHDAISGPKSTAYRLDGRSITGVAEIVPFSLEVGTHKLTVQATDAAGHAASVEFTFQVTIDIAHLDELVDLGKDHGYFKTKGTATSLQAQIASLQKAKTPLERDIKLKALKLTVSVQSGITIKESFAKLMLKDLEYIGKKAA</sequence>
<feature type="compositionally biased region" description="Low complexity" evidence="1">
    <location>
        <begin position="227"/>
        <end position="239"/>
    </location>
</feature>
<dbReference type="EMBL" id="JBHTKZ010000018">
    <property type="protein sequence ID" value="MFD1181937.1"/>
    <property type="molecule type" value="Genomic_DNA"/>
</dbReference>
<feature type="region of interest" description="Disordered" evidence="1">
    <location>
        <begin position="561"/>
        <end position="580"/>
    </location>
</feature>
<dbReference type="Pfam" id="PF19886">
    <property type="entry name" value="DUF6359"/>
    <property type="match status" value="1"/>
</dbReference>
<comment type="caution">
    <text evidence="3">The sequence shown here is derived from an EMBL/GenBank/DDBJ whole genome shotgun (WGS) entry which is preliminary data.</text>
</comment>
<evidence type="ECO:0000313" key="4">
    <source>
        <dbReference type="Proteomes" id="UP001597211"/>
    </source>
</evidence>
<dbReference type="Proteomes" id="UP001597211">
    <property type="component" value="Unassembled WGS sequence"/>
</dbReference>
<proteinExistence type="predicted"/>
<organism evidence="3 4">
    <name type="scientific">Paenibacillus timonensis</name>
    <dbReference type="NCBI Taxonomy" id="225915"/>
    <lineage>
        <taxon>Bacteria</taxon>
        <taxon>Bacillati</taxon>
        <taxon>Bacillota</taxon>
        <taxon>Bacilli</taxon>
        <taxon>Bacillales</taxon>
        <taxon>Paenibacillaceae</taxon>
        <taxon>Paenibacillus</taxon>
    </lineage>
</organism>
<dbReference type="Gene3D" id="3.40.50.880">
    <property type="match status" value="1"/>
</dbReference>
<accession>A0ABW3SBV0</accession>
<dbReference type="PANTHER" id="PTHR12969">
    <property type="entry name" value="NGD5/OSM-6/IFT52"/>
    <property type="match status" value="1"/>
</dbReference>
<dbReference type="InterPro" id="IPR045939">
    <property type="entry name" value="YhcR_N"/>
</dbReference>
<keyword evidence="4" id="KW-1185">Reference proteome</keyword>
<dbReference type="RefSeq" id="WP_240268956.1">
    <property type="nucleotide sequence ID" value="NZ_JAKSXN010000018.1"/>
</dbReference>
<reference evidence="4" key="1">
    <citation type="journal article" date="2019" name="Int. J. Syst. Evol. Microbiol.">
        <title>The Global Catalogue of Microorganisms (GCM) 10K type strain sequencing project: providing services to taxonomists for standard genome sequencing and annotation.</title>
        <authorList>
            <consortium name="The Broad Institute Genomics Platform"/>
            <consortium name="The Broad Institute Genome Sequencing Center for Infectious Disease"/>
            <person name="Wu L."/>
            <person name="Ma J."/>
        </authorList>
    </citation>
    <scope>NUCLEOTIDE SEQUENCE [LARGE SCALE GENOMIC DNA]</scope>
    <source>
        <strain evidence="4">CCUG 48216</strain>
    </source>
</reference>
<dbReference type="Gene3D" id="3.30.1920.20">
    <property type="match status" value="1"/>
</dbReference>
<dbReference type="NCBIfam" id="NF047446">
    <property type="entry name" value="barrel_OmpL47"/>
    <property type="match status" value="1"/>
</dbReference>
<feature type="domain" description="Endonuclease YhcR N-terminal" evidence="2">
    <location>
        <begin position="107"/>
        <end position="213"/>
    </location>
</feature>
<dbReference type="InterPro" id="IPR039975">
    <property type="entry name" value="IFT52"/>
</dbReference>
<dbReference type="InterPro" id="IPR029062">
    <property type="entry name" value="Class_I_gatase-like"/>
</dbReference>
<gene>
    <name evidence="3" type="ORF">ACFQ2Z_11245</name>
</gene>
<dbReference type="InterPro" id="IPR058094">
    <property type="entry name" value="Ig-like_OmpL47-like"/>
</dbReference>
<feature type="region of interest" description="Disordered" evidence="1">
    <location>
        <begin position="214"/>
        <end position="249"/>
    </location>
</feature>